<gene>
    <name evidence="1" type="ORF">AVDCRST_MAG95-1477</name>
</gene>
<accession>A0A6J4I503</accession>
<proteinExistence type="predicted"/>
<sequence length="41" mass="4978">MQQHIACLSGGIFYLFAFKLAFFRPILSKLRQPEFTFHFYY</sequence>
<organism evidence="1">
    <name type="scientific">uncultured Adhaeribacter sp</name>
    <dbReference type="NCBI Taxonomy" id="448109"/>
    <lineage>
        <taxon>Bacteria</taxon>
        <taxon>Pseudomonadati</taxon>
        <taxon>Bacteroidota</taxon>
        <taxon>Cytophagia</taxon>
        <taxon>Cytophagales</taxon>
        <taxon>Hymenobacteraceae</taxon>
        <taxon>Adhaeribacter</taxon>
        <taxon>environmental samples</taxon>
    </lineage>
</organism>
<protein>
    <submittedName>
        <fullName evidence="1">Uncharacterized protein</fullName>
    </submittedName>
</protein>
<dbReference type="EMBL" id="CADCTJ010000459">
    <property type="protein sequence ID" value="CAA9242079.1"/>
    <property type="molecule type" value="Genomic_DNA"/>
</dbReference>
<reference evidence="1" key="1">
    <citation type="submission" date="2020-02" db="EMBL/GenBank/DDBJ databases">
        <authorList>
            <person name="Meier V. D."/>
        </authorList>
    </citation>
    <scope>NUCLEOTIDE SEQUENCE</scope>
    <source>
        <strain evidence="1">AVDCRST_MAG95</strain>
    </source>
</reference>
<evidence type="ECO:0000313" key="1">
    <source>
        <dbReference type="EMBL" id="CAA9242079.1"/>
    </source>
</evidence>
<name>A0A6J4I503_9BACT</name>
<dbReference type="AlphaFoldDB" id="A0A6J4I503"/>